<organism evidence="2 3">
    <name type="scientific">Luteibacter pinisoli</name>
    <dbReference type="NCBI Taxonomy" id="2589080"/>
    <lineage>
        <taxon>Bacteria</taxon>
        <taxon>Pseudomonadati</taxon>
        <taxon>Pseudomonadota</taxon>
        <taxon>Gammaproteobacteria</taxon>
        <taxon>Lysobacterales</taxon>
        <taxon>Rhodanobacteraceae</taxon>
        <taxon>Luteibacter</taxon>
    </lineage>
</organism>
<feature type="transmembrane region" description="Helical" evidence="1">
    <location>
        <begin position="220"/>
        <end position="253"/>
    </location>
</feature>
<dbReference type="InterPro" id="IPR018674">
    <property type="entry name" value="DUF2142_membrane"/>
</dbReference>
<feature type="transmembrane region" description="Helical" evidence="1">
    <location>
        <begin position="403"/>
        <end position="420"/>
    </location>
</feature>
<gene>
    <name evidence="2" type="ORF">FIV34_06095</name>
</gene>
<evidence type="ECO:0000256" key="1">
    <source>
        <dbReference type="SAM" id="Phobius"/>
    </source>
</evidence>
<feature type="transmembrane region" description="Helical" evidence="1">
    <location>
        <begin position="370"/>
        <end position="391"/>
    </location>
</feature>
<feature type="transmembrane region" description="Helical" evidence="1">
    <location>
        <begin position="260"/>
        <end position="277"/>
    </location>
</feature>
<sequence>MTASNTVSRPTAGIWPGMLLALFVISAVIAALTPPFSAPDEFDHIQRAYMIGQGQLLLHSVHGSPSGGAVDTGMLEFMDVFGALPHHKDQKISATELARAGAIRWAGKDTFVAPAPTAYYFPALYAPEAVALSVSKGLGLSVSSSYQLARLAALVSCILLLSLACRIYPPPAAMLAILALPMNLFLVASPTLDGMATSVAALCLATFMRLSTERGAAPRWVFWTFAASLFLLATCRANAAPFLLLAFAVWWFLRDRRSMVVAVALSVLVVTWTLLTIRTTVYPPGPHSIDHGMRLASYLIHPFSFFEKLYATLANPDMRGFYFSSFIGTLGWLDTSLSASTYAIFGVLLLIAAAFSFSPDDNREQRTARVLLVICAIGMVLMTYLAMLVQWTAGDSPIIRGVQGRYFTIPALALAFAIGAGRTDRFSALNRVAIGAAAVILLIATFVTPQALAARYLTQDMPAGDALRPALVLTPQLSKGGSLAVMLSAEQAAQPAELSSIDVGFGRGGLIPSGNAELRAWTRDGQVTLRPFVLSSLADNQYYHFALEGKRYVGMEIVSSDGDGVGIWNVRLGDAVQMACVVATDTSGHTTTTTGCPAGVAR</sequence>
<protein>
    <submittedName>
        <fullName evidence="2">DUF2142 domain-containing protein</fullName>
    </submittedName>
</protein>
<keyword evidence="3" id="KW-1185">Reference proteome</keyword>
<feature type="transmembrane region" description="Helical" evidence="1">
    <location>
        <begin position="339"/>
        <end position="358"/>
    </location>
</feature>
<dbReference type="Pfam" id="PF09913">
    <property type="entry name" value="DUF2142"/>
    <property type="match status" value="1"/>
</dbReference>
<evidence type="ECO:0000313" key="3">
    <source>
        <dbReference type="Proteomes" id="UP000316093"/>
    </source>
</evidence>
<dbReference type="AlphaFoldDB" id="A0A4Y5Z0K1"/>
<feature type="transmembrane region" description="Helical" evidence="1">
    <location>
        <begin position="148"/>
        <end position="168"/>
    </location>
</feature>
<dbReference type="Proteomes" id="UP000316093">
    <property type="component" value="Chromosome"/>
</dbReference>
<keyword evidence="1" id="KW-1133">Transmembrane helix</keyword>
<feature type="transmembrane region" description="Helical" evidence="1">
    <location>
        <begin position="432"/>
        <end position="452"/>
    </location>
</feature>
<feature type="transmembrane region" description="Helical" evidence="1">
    <location>
        <begin position="12"/>
        <end position="32"/>
    </location>
</feature>
<evidence type="ECO:0000313" key="2">
    <source>
        <dbReference type="EMBL" id="QDE38802.1"/>
    </source>
</evidence>
<name>A0A4Y5Z0K1_9GAMM</name>
<keyword evidence="1" id="KW-0812">Transmembrane</keyword>
<accession>A0A4Y5Z0K1</accession>
<dbReference type="EMBL" id="CP041046">
    <property type="protein sequence ID" value="QDE38802.1"/>
    <property type="molecule type" value="Genomic_DNA"/>
</dbReference>
<dbReference type="KEGG" id="lpy:FIV34_06095"/>
<dbReference type="OrthoDB" id="2220917at2"/>
<reference evidence="2 3" key="1">
    <citation type="submission" date="2019-06" db="EMBL/GenBank/DDBJ databases">
        <title>A complete genome sequence for Luteibacter pinisoli MAH-14.</title>
        <authorList>
            <person name="Baltrus D.A."/>
        </authorList>
    </citation>
    <scope>NUCLEOTIDE SEQUENCE [LARGE SCALE GENOMIC DNA]</scope>
    <source>
        <strain evidence="2 3">MAH-14</strain>
    </source>
</reference>
<proteinExistence type="predicted"/>
<keyword evidence="1" id="KW-0472">Membrane</keyword>
<feature type="transmembrane region" description="Helical" evidence="1">
    <location>
        <begin position="175"/>
        <end position="208"/>
    </location>
</feature>